<accession>A0A4R6J7N1</accession>
<dbReference type="Proteomes" id="UP000294901">
    <property type="component" value="Unassembled WGS sequence"/>
</dbReference>
<evidence type="ECO:0000256" key="1">
    <source>
        <dbReference type="SAM" id="Phobius"/>
    </source>
</evidence>
<name>A0A4R6J7N1_9ACTN</name>
<evidence type="ECO:0000313" key="2">
    <source>
        <dbReference type="EMBL" id="TDO31553.1"/>
    </source>
</evidence>
<proteinExistence type="predicted"/>
<reference evidence="2 3" key="1">
    <citation type="submission" date="2019-03" db="EMBL/GenBank/DDBJ databases">
        <title>Sequencing the genomes of 1000 actinobacteria strains.</title>
        <authorList>
            <person name="Klenk H.-P."/>
        </authorList>
    </citation>
    <scope>NUCLEOTIDE SEQUENCE [LARGE SCALE GENOMIC DNA]</scope>
    <source>
        <strain evidence="2 3">DSM 43805</strain>
    </source>
</reference>
<keyword evidence="1" id="KW-1133">Transmembrane helix</keyword>
<dbReference type="EMBL" id="SNWR01000002">
    <property type="protein sequence ID" value="TDO31553.1"/>
    <property type="molecule type" value="Genomic_DNA"/>
</dbReference>
<keyword evidence="3" id="KW-1185">Reference proteome</keyword>
<protein>
    <submittedName>
        <fullName evidence="2">Uncharacterized protein</fullName>
    </submittedName>
</protein>
<comment type="caution">
    <text evidence="2">The sequence shown here is derived from an EMBL/GenBank/DDBJ whole genome shotgun (WGS) entry which is preliminary data.</text>
</comment>
<feature type="transmembrane region" description="Helical" evidence="1">
    <location>
        <begin position="23"/>
        <end position="42"/>
    </location>
</feature>
<evidence type="ECO:0000313" key="3">
    <source>
        <dbReference type="Proteomes" id="UP000294901"/>
    </source>
</evidence>
<dbReference type="AlphaFoldDB" id="A0A4R6J7N1"/>
<keyword evidence="1" id="KW-0812">Transmembrane</keyword>
<gene>
    <name evidence="2" type="ORF">C8E87_6979</name>
</gene>
<organism evidence="2 3">
    <name type="scientific">Paractinoplanes brasiliensis</name>
    <dbReference type="NCBI Taxonomy" id="52695"/>
    <lineage>
        <taxon>Bacteria</taxon>
        <taxon>Bacillati</taxon>
        <taxon>Actinomycetota</taxon>
        <taxon>Actinomycetes</taxon>
        <taxon>Micromonosporales</taxon>
        <taxon>Micromonosporaceae</taxon>
        <taxon>Paractinoplanes</taxon>
    </lineage>
</organism>
<sequence>MLIVAVALLTVLTNDGREDSGIAWIGVLVLIFAGGATALKTLPPGYIRFEHSDS</sequence>
<keyword evidence="1" id="KW-0472">Membrane</keyword>